<organism evidence="1 2">
    <name type="scientific">Acropora cervicornis</name>
    <name type="common">Staghorn coral</name>
    <dbReference type="NCBI Taxonomy" id="6130"/>
    <lineage>
        <taxon>Eukaryota</taxon>
        <taxon>Metazoa</taxon>
        <taxon>Cnidaria</taxon>
        <taxon>Anthozoa</taxon>
        <taxon>Hexacorallia</taxon>
        <taxon>Scleractinia</taxon>
        <taxon>Astrocoeniina</taxon>
        <taxon>Acroporidae</taxon>
        <taxon>Acropora</taxon>
    </lineage>
</organism>
<protein>
    <submittedName>
        <fullName evidence="1">Uncharacterized protein</fullName>
    </submittedName>
</protein>
<dbReference type="AlphaFoldDB" id="A0AAD9QEX0"/>
<name>A0AAD9QEX0_ACRCE</name>
<keyword evidence="2" id="KW-1185">Reference proteome</keyword>
<evidence type="ECO:0000313" key="2">
    <source>
        <dbReference type="Proteomes" id="UP001249851"/>
    </source>
</evidence>
<dbReference type="EMBL" id="JARQWQ010000038">
    <property type="protein sequence ID" value="KAK2559914.1"/>
    <property type="molecule type" value="Genomic_DNA"/>
</dbReference>
<sequence length="380" mass="42379">MMRSIWDTLQSRERNGLMVRGDGSTILNHGNLLYLIQCVYDLAFLFYRAAEMKGRGYGVIDVPTQVEKLHIMHPREVQWKRGPVVRCQCSDELQNNLLTSKGCPVTDIRCFFHGDGPDQQFQSGEQQGGNNGCSGYSGDLHRYGDLTYCLRSPHLSLACCIKIVQAGPAGRRKRNGGIMPFKNITVVKLRAERLARELNDEGLKKACMKSCLQSHCNNDIKEHVSNIVTKNVYLLPYVEKALCIKAVELIVAGTKDQLLGSDYQEMSIVLAKQPKASNSRPGVIVTPGIKRMQAEVKAEENNQRHVKRATVHTWEVSTLLASSPENVIPHRVILITPVEAQPGAFLLPFEIFIVLYQPIKGLRNPVSPEPFVFSCEGPPG</sequence>
<evidence type="ECO:0000313" key="1">
    <source>
        <dbReference type="EMBL" id="KAK2559914.1"/>
    </source>
</evidence>
<accession>A0AAD9QEX0</accession>
<proteinExistence type="predicted"/>
<reference evidence="1" key="2">
    <citation type="journal article" date="2023" name="Science">
        <title>Genomic signatures of disease resistance in endangered staghorn corals.</title>
        <authorList>
            <person name="Vollmer S.V."/>
            <person name="Selwyn J.D."/>
            <person name="Despard B.A."/>
            <person name="Roesel C.L."/>
        </authorList>
    </citation>
    <scope>NUCLEOTIDE SEQUENCE</scope>
    <source>
        <strain evidence="1">K2</strain>
    </source>
</reference>
<comment type="caution">
    <text evidence="1">The sequence shown here is derived from an EMBL/GenBank/DDBJ whole genome shotgun (WGS) entry which is preliminary data.</text>
</comment>
<dbReference type="Proteomes" id="UP001249851">
    <property type="component" value="Unassembled WGS sequence"/>
</dbReference>
<reference evidence="1" key="1">
    <citation type="journal article" date="2023" name="G3 (Bethesda)">
        <title>Whole genome assembly and annotation of the endangered Caribbean coral Acropora cervicornis.</title>
        <authorList>
            <person name="Selwyn J.D."/>
            <person name="Vollmer S.V."/>
        </authorList>
    </citation>
    <scope>NUCLEOTIDE SEQUENCE</scope>
    <source>
        <strain evidence="1">K2</strain>
    </source>
</reference>
<gene>
    <name evidence="1" type="ORF">P5673_017488</name>
</gene>